<dbReference type="PRINTS" id="PR00459">
    <property type="entry name" value="ASPEROXIDASE"/>
</dbReference>
<dbReference type="PROSITE" id="PS00435">
    <property type="entry name" value="PEROXIDASE_1"/>
    <property type="match status" value="1"/>
</dbReference>
<reference evidence="5 6" key="1">
    <citation type="journal article" date="2008" name="Nature">
        <title>The genome of the choanoflagellate Monosiga brevicollis and the origin of metazoans.</title>
        <authorList>
            <consortium name="JGI Sequencing"/>
            <person name="King N."/>
            <person name="Westbrook M.J."/>
            <person name="Young S.L."/>
            <person name="Kuo A."/>
            <person name="Abedin M."/>
            <person name="Chapman J."/>
            <person name="Fairclough S."/>
            <person name="Hellsten U."/>
            <person name="Isogai Y."/>
            <person name="Letunic I."/>
            <person name="Marr M."/>
            <person name="Pincus D."/>
            <person name="Putnam N."/>
            <person name="Rokas A."/>
            <person name="Wright K.J."/>
            <person name="Zuzow R."/>
            <person name="Dirks W."/>
            <person name="Good M."/>
            <person name="Goodstein D."/>
            <person name="Lemons D."/>
            <person name="Li W."/>
            <person name="Lyons J.B."/>
            <person name="Morris A."/>
            <person name="Nichols S."/>
            <person name="Richter D.J."/>
            <person name="Salamov A."/>
            <person name="Bork P."/>
            <person name="Lim W.A."/>
            <person name="Manning G."/>
            <person name="Miller W.T."/>
            <person name="McGinnis W."/>
            <person name="Shapiro H."/>
            <person name="Tjian R."/>
            <person name="Grigoriev I.V."/>
            <person name="Rokhsar D."/>
        </authorList>
    </citation>
    <scope>NUCLEOTIDE SEQUENCE [LARGE SCALE GENOMIC DNA]</scope>
    <source>
        <strain evidence="6">MX1 / ATCC 50154</strain>
    </source>
</reference>
<keyword evidence="6" id="KW-1185">Reference proteome</keyword>
<dbReference type="Gene3D" id="1.10.420.10">
    <property type="entry name" value="Peroxidase, domain 2"/>
    <property type="match status" value="1"/>
</dbReference>
<dbReference type="PROSITE" id="PS50873">
    <property type="entry name" value="PEROXIDASE_4"/>
    <property type="match status" value="1"/>
</dbReference>
<evidence type="ECO:0000313" key="6">
    <source>
        <dbReference type="Proteomes" id="UP000001357"/>
    </source>
</evidence>
<dbReference type="GO" id="GO:0020037">
    <property type="term" value="F:heme binding"/>
    <property type="evidence" value="ECO:0007669"/>
    <property type="project" value="InterPro"/>
</dbReference>
<dbReference type="GO" id="GO:0004601">
    <property type="term" value="F:peroxidase activity"/>
    <property type="evidence" value="ECO:0000318"/>
    <property type="project" value="GO_Central"/>
</dbReference>
<proteinExistence type="inferred from homology"/>
<dbReference type="Proteomes" id="UP000001357">
    <property type="component" value="Unassembled WGS sequence"/>
</dbReference>
<dbReference type="GO" id="GO:0003677">
    <property type="term" value="F:DNA binding"/>
    <property type="evidence" value="ECO:0007669"/>
    <property type="project" value="InterPro"/>
</dbReference>
<dbReference type="InterPro" id="IPR007492">
    <property type="entry name" value="LytTR_DNA-bd_dom"/>
</dbReference>
<evidence type="ECO:0000259" key="4">
    <source>
        <dbReference type="PROSITE" id="PS50930"/>
    </source>
</evidence>
<dbReference type="InterPro" id="IPR010255">
    <property type="entry name" value="Haem_peroxidase_sf"/>
</dbReference>
<dbReference type="InterPro" id="IPR044831">
    <property type="entry name" value="Ccp1-like"/>
</dbReference>
<feature type="domain" description="Plant heme peroxidase family profile" evidence="3">
    <location>
        <begin position="66"/>
        <end position="253"/>
    </location>
</feature>
<protein>
    <recommendedName>
        <fullName evidence="7">L-ascorbate peroxidase</fullName>
    </recommendedName>
</protein>
<comment type="similarity">
    <text evidence="2">Belongs to the peroxidase family.</text>
</comment>
<dbReference type="SUPFAM" id="SSF48113">
    <property type="entry name" value="Heme-dependent peroxidases"/>
    <property type="match status" value="1"/>
</dbReference>
<dbReference type="InterPro" id="IPR002016">
    <property type="entry name" value="Haem_peroxidase"/>
</dbReference>
<dbReference type="PRINTS" id="PR00458">
    <property type="entry name" value="PEROXIDASE"/>
</dbReference>
<keyword evidence="1" id="KW-0560">Oxidoreductase</keyword>
<evidence type="ECO:0008006" key="7">
    <source>
        <dbReference type="Google" id="ProtNLM"/>
    </source>
</evidence>
<dbReference type="PANTHER" id="PTHR31356:SF66">
    <property type="entry name" value="CATALASE-PEROXIDASE"/>
    <property type="match status" value="1"/>
</dbReference>
<dbReference type="Pfam" id="PF00141">
    <property type="entry name" value="peroxidase"/>
    <property type="match status" value="1"/>
</dbReference>
<dbReference type="GO" id="GO:0000302">
    <property type="term" value="P:response to reactive oxygen species"/>
    <property type="evidence" value="ECO:0000318"/>
    <property type="project" value="GO_Central"/>
</dbReference>
<dbReference type="InterPro" id="IPR019793">
    <property type="entry name" value="Peroxidases_heam-ligand_BS"/>
</dbReference>
<dbReference type="InterPro" id="IPR002207">
    <property type="entry name" value="Peroxidase_I"/>
</dbReference>
<gene>
    <name evidence="5" type="ORF">MONBRDRAFT_18816</name>
</gene>
<evidence type="ECO:0000313" key="5">
    <source>
        <dbReference type="EMBL" id="EDQ89742.1"/>
    </source>
</evidence>
<evidence type="ECO:0000259" key="3">
    <source>
        <dbReference type="PROSITE" id="PS50873"/>
    </source>
</evidence>
<dbReference type="KEGG" id="mbr:MONBRDRAFT_18816"/>
<dbReference type="GO" id="GO:0042744">
    <property type="term" value="P:hydrogen peroxide catabolic process"/>
    <property type="evidence" value="ECO:0000318"/>
    <property type="project" value="GO_Central"/>
</dbReference>
<evidence type="ECO:0000256" key="2">
    <source>
        <dbReference type="RuleBase" id="RU004241"/>
    </source>
</evidence>
<name>A9UXT3_MONBE</name>
<dbReference type="Gene3D" id="1.10.520.10">
    <property type="match status" value="1"/>
</dbReference>
<feature type="domain" description="HTH LytTR-type" evidence="4">
    <location>
        <begin position="1"/>
        <end position="17"/>
    </location>
</feature>
<organism evidence="5 6">
    <name type="scientific">Monosiga brevicollis</name>
    <name type="common">Choanoflagellate</name>
    <dbReference type="NCBI Taxonomy" id="81824"/>
    <lineage>
        <taxon>Eukaryota</taxon>
        <taxon>Choanoflagellata</taxon>
        <taxon>Craspedida</taxon>
        <taxon>Salpingoecidae</taxon>
        <taxon>Monosiga</taxon>
    </lineage>
</organism>
<evidence type="ECO:0000256" key="1">
    <source>
        <dbReference type="ARBA" id="ARBA00023002"/>
    </source>
</evidence>
<dbReference type="eggNOG" id="ENOG502QR1E">
    <property type="taxonomic scope" value="Eukaryota"/>
</dbReference>
<dbReference type="InParanoid" id="A9UXT3"/>
<dbReference type="AlphaFoldDB" id="A9UXT3"/>
<dbReference type="GO" id="GO:0034599">
    <property type="term" value="P:cellular response to oxidative stress"/>
    <property type="evidence" value="ECO:0000318"/>
    <property type="project" value="GO_Central"/>
</dbReference>
<dbReference type="OMA" id="KMTKNYP"/>
<accession>A9UXT3</accession>
<dbReference type="PANTHER" id="PTHR31356">
    <property type="entry name" value="THYLAKOID LUMENAL 29 KDA PROTEIN, CHLOROPLASTIC-RELATED"/>
    <property type="match status" value="1"/>
</dbReference>
<dbReference type="RefSeq" id="XP_001745164.1">
    <property type="nucleotide sequence ID" value="XM_001745112.1"/>
</dbReference>
<dbReference type="EMBL" id="CH991549">
    <property type="protein sequence ID" value="EDQ89742.1"/>
    <property type="molecule type" value="Genomic_DNA"/>
</dbReference>
<dbReference type="PROSITE" id="PS50930">
    <property type="entry name" value="HTH_LYTTR"/>
    <property type="match status" value="1"/>
</dbReference>
<dbReference type="GeneID" id="5890609"/>
<dbReference type="STRING" id="81824.A9UXT3"/>
<dbReference type="CDD" id="cd00691">
    <property type="entry name" value="ascorbate_peroxidase"/>
    <property type="match status" value="1"/>
</dbReference>
<sequence length="253" mass="27815">MPVSAERRAELRQALTKLYDEVPCNPIMVRLGWHDAGTYDAESKTGGANASIRFDPEVTHGANAGLKWAIEKLQPIKDQFPDISYADLYQYASITAIAHAGGPKIPFRFGRPDAKDEDCTPDGRLPDANKGASHLRGDVFHRMGLTDKDIVALSGAHALGRGHKDRSGFEGPWTSEPLKFDNEYFSNVLAPKDDLLCLPSDKALASDPEFRPFVEKYATDKDAFFADYAVSHQKLSELGVKWTDSADAEATTD</sequence>